<sequence>MNTITSTLYNIMEWITKFAYVNLLWVTFSLLGGIIFGFYPATTSMFAMVRDWLRNNPDLPVLKTYWNYYKQDFLKSNLLGTFLNLLFILIAIDVYYIQLNIDEQMSWTYIPLFAFMLLVAIFLFYIFPSFAHYDLNSFGLLKNAFLIMLINPVLNILMTICLVSSFFIMWQIPALLFIFGGTTYAFITTWFSLQAFDNVQQKQEDI</sequence>
<dbReference type="Pfam" id="PF04854">
    <property type="entry name" value="DUF624"/>
    <property type="match status" value="1"/>
</dbReference>
<reference evidence="2 3" key="1">
    <citation type="journal article" date="2019" name="Int. J. Syst. Evol. Microbiol.">
        <title>The Global Catalogue of Microorganisms (GCM) 10K type strain sequencing project: providing services to taxonomists for standard genome sequencing and annotation.</title>
        <authorList>
            <consortium name="The Broad Institute Genomics Platform"/>
            <consortium name="The Broad Institute Genome Sequencing Center for Infectious Disease"/>
            <person name="Wu L."/>
            <person name="Ma J."/>
        </authorList>
    </citation>
    <scope>NUCLEOTIDE SEQUENCE [LARGE SCALE GENOMIC DNA]</scope>
    <source>
        <strain evidence="2 3">JCM 12389</strain>
    </source>
</reference>
<feature type="transmembrane region" description="Helical" evidence="1">
    <location>
        <begin position="20"/>
        <end position="41"/>
    </location>
</feature>
<feature type="transmembrane region" description="Helical" evidence="1">
    <location>
        <begin position="145"/>
        <end position="168"/>
    </location>
</feature>
<accession>A0ABN1BHF4</accession>
<feature type="transmembrane region" description="Helical" evidence="1">
    <location>
        <begin position="174"/>
        <end position="193"/>
    </location>
</feature>
<evidence type="ECO:0000313" key="2">
    <source>
        <dbReference type="EMBL" id="GAA0497143.1"/>
    </source>
</evidence>
<name>A0ABN1BHF4_9BACI</name>
<keyword evidence="3" id="KW-1185">Reference proteome</keyword>
<feature type="transmembrane region" description="Helical" evidence="1">
    <location>
        <begin position="109"/>
        <end position="133"/>
    </location>
</feature>
<evidence type="ECO:0000256" key="1">
    <source>
        <dbReference type="SAM" id="Phobius"/>
    </source>
</evidence>
<dbReference type="Proteomes" id="UP001500880">
    <property type="component" value="Unassembled WGS sequence"/>
</dbReference>
<feature type="transmembrane region" description="Helical" evidence="1">
    <location>
        <begin position="78"/>
        <end position="97"/>
    </location>
</feature>
<dbReference type="EMBL" id="BAAADO010000005">
    <property type="protein sequence ID" value="GAA0497143.1"/>
    <property type="molecule type" value="Genomic_DNA"/>
</dbReference>
<comment type="caution">
    <text evidence="2">The sequence shown here is derived from an EMBL/GenBank/DDBJ whole genome shotgun (WGS) entry which is preliminary data.</text>
</comment>
<protein>
    <recommendedName>
        <fullName evidence="4">Membrane protein YesL</fullName>
    </recommendedName>
</protein>
<keyword evidence="1" id="KW-0812">Transmembrane</keyword>
<keyword evidence="1" id="KW-0472">Membrane</keyword>
<gene>
    <name evidence="2" type="ORF">GCM10008986_25140</name>
</gene>
<organism evidence="2 3">
    <name type="scientific">Salinibacillus aidingensis</name>
    <dbReference type="NCBI Taxonomy" id="237684"/>
    <lineage>
        <taxon>Bacteria</taxon>
        <taxon>Bacillati</taxon>
        <taxon>Bacillota</taxon>
        <taxon>Bacilli</taxon>
        <taxon>Bacillales</taxon>
        <taxon>Bacillaceae</taxon>
        <taxon>Salinibacillus</taxon>
    </lineage>
</organism>
<dbReference type="InterPro" id="IPR006938">
    <property type="entry name" value="DUF624"/>
</dbReference>
<proteinExistence type="predicted"/>
<keyword evidence="1" id="KW-1133">Transmembrane helix</keyword>
<evidence type="ECO:0000313" key="3">
    <source>
        <dbReference type="Proteomes" id="UP001500880"/>
    </source>
</evidence>
<evidence type="ECO:0008006" key="4">
    <source>
        <dbReference type="Google" id="ProtNLM"/>
    </source>
</evidence>
<dbReference type="RefSeq" id="WP_343841661.1">
    <property type="nucleotide sequence ID" value="NZ_BAAADO010000005.1"/>
</dbReference>